<evidence type="ECO:0000313" key="10">
    <source>
        <dbReference type="Proteomes" id="UP001186944"/>
    </source>
</evidence>
<gene>
    <name evidence="9" type="ORF">FSP39_004322</name>
</gene>
<keyword evidence="3" id="KW-0964">Secreted</keyword>
<evidence type="ECO:0000256" key="6">
    <source>
        <dbReference type="ARBA" id="ARBA00023157"/>
    </source>
</evidence>
<dbReference type="AlphaFoldDB" id="A0AA88YPU1"/>
<keyword evidence="7" id="KW-1133">Transmembrane helix</keyword>
<dbReference type="EMBL" id="VSWD01000005">
    <property type="protein sequence ID" value="KAK3101541.1"/>
    <property type="molecule type" value="Genomic_DNA"/>
</dbReference>
<evidence type="ECO:0000256" key="4">
    <source>
        <dbReference type="ARBA" id="ARBA00022852"/>
    </source>
</evidence>
<dbReference type="PANTHER" id="PTHR45742">
    <property type="entry name" value="COMPLEMENT COMPONENT C6"/>
    <property type="match status" value="1"/>
</dbReference>
<comment type="caution">
    <text evidence="9">The sequence shown here is derived from an EMBL/GenBank/DDBJ whole genome shotgun (WGS) entry which is preliminary data.</text>
</comment>
<evidence type="ECO:0000256" key="1">
    <source>
        <dbReference type="ARBA" id="ARBA00004370"/>
    </source>
</evidence>
<dbReference type="InterPro" id="IPR020863">
    <property type="entry name" value="MACPF_CS"/>
</dbReference>
<dbReference type="PANTHER" id="PTHR45742:SF8">
    <property type="entry name" value="FLOCCULATION PROTEIN FLO11"/>
    <property type="match status" value="1"/>
</dbReference>
<reference evidence="9" key="1">
    <citation type="submission" date="2019-08" db="EMBL/GenBank/DDBJ databases">
        <title>The improved chromosome-level genome for the pearl oyster Pinctada fucata martensii using PacBio sequencing and Hi-C.</title>
        <authorList>
            <person name="Zheng Z."/>
        </authorList>
    </citation>
    <scope>NUCLEOTIDE SEQUENCE</scope>
    <source>
        <strain evidence="9">ZZ-2019</strain>
        <tissue evidence="9">Adductor muscle</tissue>
    </source>
</reference>
<dbReference type="InterPro" id="IPR020864">
    <property type="entry name" value="MACPF"/>
</dbReference>
<dbReference type="GO" id="GO:0016020">
    <property type="term" value="C:membrane"/>
    <property type="evidence" value="ECO:0007669"/>
    <property type="project" value="UniProtKB-SubCell"/>
</dbReference>
<dbReference type="GO" id="GO:0031640">
    <property type="term" value="P:killing of cells of another organism"/>
    <property type="evidence" value="ECO:0007669"/>
    <property type="project" value="UniProtKB-KW"/>
</dbReference>
<evidence type="ECO:0000256" key="5">
    <source>
        <dbReference type="ARBA" id="ARBA00023136"/>
    </source>
</evidence>
<feature type="domain" description="MACPF" evidence="8">
    <location>
        <begin position="87"/>
        <end position="429"/>
    </location>
</feature>
<dbReference type="PROSITE" id="PS51412">
    <property type="entry name" value="MACPF_2"/>
    <property type="match status" value="1"/>
</dbReference>
<name>A0AA88YPU1_PINIB</name>
<evidence type="ECO:0000256" key="2">
    <source>
        <dbReference type="ARBA" id="ARBA00004613"/>
    </source>
</evidence>
<comment type="subcellular location">
    <subcellularLocation>
        <location evidence="1">Membrane</location>
    </subcellularLocation>
    <subcellularLocation>
        <location evidence="2">Secreted</location>
    </subcellularLocation>
</comment>
<dbReference type="GO" id="GO:0005576">
    <property type="term" value="C:extracellular region"/>
    <property type="evidence" value="ECO:0007669"/>
    <property type="project" value="UniProtKB-SubCell"/>
</dbReference>
<dbReference type="PROSITE" id="PS00279">
    <property type="entry name" value="MACPF_1"/>
    <property type="match status" value="1"/>
</dbReference>
<keyword evidence="5 7" id="KW-0472">Membrane</keyword>
<protein>
    <recommendedName>
        <fullName evidence="8">MACPF domain-containing protein</fullName>
    </recommendedName>
</protein>
<feature type="transmembrane region" description="Helical" evidence="7">
    <location>
        <begin position="937"/>
        <end position="961"/>
    </location>
</feature>
<keyword evidence="10" id="KW-1185">Reference proteome</keyword>
<evidence type="ECO:0000313" key="9">
    <source>
        <dbReference type="EMBL" id="KAK3101541.1"/>
    </source>
</evidence>
<dbReference type="Proteomes" id="UP001186944">
    <property type="component" value="Unassembled WGS sequence"/>
</dbReference>
<evidence type="ECO:0000256" key="7">
    <source>
        <dbReference type="SAM" id="Phobius"/>
    </source>
</evidence>
<organism evidence="9 10">
    <name type="scientific">Pinctada imbricata</name>
    <name type="common">Atlantic pearl-oyster</name>
    <name type="synonym">Pinctada martensii</name>
    <dbReference type="NCBI Taxonomy" id="66713"/>
    <lineage>
        <taxon>Eukaryota</taxon>
        <taxon>Metazoa</taxon>
        <taxon>Spiralia</taxon>
        <taxon>Lophotrochozoa</taxon>
        <taxon>Mollusca</taxon>
        <taxon>Bivalvia</taxon>
        <taxon>Autobranchia</taxon>
        <taxon>Pteriomorphia</taxon>
        <taxon>Pterioida</taxon>
        <taxon>Pterioidea</taxon>
        <taxon>Pteriidae</taxon>
        <taxon>Pinctada</taxon>
    </lineage>
</organism>
<keyword evidence="7" id="KW-0812">Transmembrane</keyword>
<accession>A0AA88YPU1</accession>
<proteinExistence type="predicted"/>
<sequence>MIALIALSTQAPVFPENRIQQDVDGIKMKPLIVTSVDDLVGGFRVQQVSMSSTMLNVSRKLGLPEKIAKAEVEEAEQRSAKAYRGKNEARTPFIASTSMYNLGYIGRGYDIYRGNPLSDDGVVDQGFRLPVIDLPFSFRFTSDGEFRIPDNVDVISETSASFGSSFYSVKSESDYQSMLTADASVNAHAGGYGLSGSFSASFSYQKQKREIEKGETTSVNIVGRSIVYRARLSSTAHISKVSDYFENAIIALPMENCEEEVIQELYTEVLREFGTHYATEVVMGAKAVQSLEMKNSDLDKMAAEGISAKVAAQLSYSGFGFSAGGGFSAGFSNNEKSRNRVQNTDKKRKEYYIGGNPPSGDFSEGSTQSLREWARSASEKPVPIQYKLSSIDELIMPDYFRRLTYGFYERRRCLRQALVRFCRQSISPRLCNSQGDEERGLKRRKRQANRKTPIQFGDFVTLRNKNNFLVLGEKFGFATGAATKPFVLSSQIKYYDGLFQIMPVDEQSEKLQTDLDNGEPFLLRTVKGDEIFTGRLHVPDLDMPSSTSLMDLYGNKDDKKSSKTFTVRVEGEEGSVETIFKVNTATCSISPYNRYRYKCHRLFVADDIGEVKRAQITGMYRGVTDTIKEIEVKIVFDGEKRRYSKTGLRCTGNNYVTPRLNPDGKKRVDCNIVLFPDETGRLSSEYVEYSAIIISFDVTSMVNEVEMRTTGGSYQIDLLYVDRNSDTFQKIDSSAITTQTTNNVKTLKLKEGMYASAIKLFTGTRNVSQTILIDTVSVMGCPGAIYETGSDNKEDLEWVFQLSENEIQTYPYLGVVSNKDEKYDLDYILKNLDRNITDRVSYSIPVDSSCSYDSETILSKLRTENEMTVVKFESARVTRNGNILNVELVIVSLNQRERDMAMLHLENEVTTVVRSIQCVSDQISLGLNDSGTSKSTASIAVISVLSILLAVMIALIIGLFIHRRKKSPATRNGKIFYFKLCVPFHIT</sequence>
<keyword evidence="6" id="KW-1015">Disulfide bond</keyword>
<keyword evidence="4" id="KW-0204">Cytolysis</keyword>
<evidence type="ECO:0000256" key="3">
    <source>
        <dbReference type="ARBA" id="ARBA00022525"/>
    </source>
</evidence>
<dbReference type="SMART" id="SM00457">
    <property type="entry name" value="MACPF"/>
    <property type="match status" value="1"/>
</dbReference>
<dbReference type="Pfam" id="PF01823">
    <property type="entry name" value="MACPF"/>
    <property type="match status" value="1"/>
</dbReference>
<evidence type="ECO:0000259" key="8">
    <source>
        <dbReference type="PROSITE" id="PS51412"/>
    </source>
</evidence>
<dbReference type="CDD" id="cd12087">
    <property type="entry name" value="TM_EGFR-like"/>
    <property type="match status" value="1"/>
</dbReference>